<evidence type="ECO:0000256" key="3">
    <source>
        <dbReference type="ARBA" id="ARBA00006958"/>
    </source>
</evidence>
<gene>
    <name evidence="9" type="ORF">EOD39_9053</name>
</gene>
<dbReference type="EMBL" id="SCEB01215510">
    <property type="protein sequence ID" value="RXM29197.1"/>
    <property type="molecule type" value="Genomic_DNA"/>
</dbReference>
<evidence type="ECO:0000256" key="1">
    <source>
        <dbReference type="ARBA" id="ARBA00001968"/>
    </source>
</evidence>
<evidence type="ECO:0000313" key="10">
    <source>
        <dbReference type="Proteomes" id="UP000289886"/>
    </source>
</evidence>
<comment type="cofactor">
    <cofactor evidence="1">
        <name>a divalent metal cation</name>
        <dbReference type="ChEBI" id="CHEBI:60240"/>
    </cofactor>
</comment>
<feature type="domain" description="DDE Tnp4" evidence="8">
    <location>
        <begin position="5"/>
        <end position="82"/>
    </location>
</feature>
<dbReference type="PANTHER" id="PTHR22930">
    <property type="match status" value="1"/>
</dbReference>
<keyword evidence="6" id="KW-0378">Hydrolase</keyword>
<comment type="subcellular location">
    <subcellularLocation>
        <location evidence="2">Nucleus</location>
    </subcellularLocation>
</comment>
<protein>
    <submittedName>
        <fullName evidence="9">Putative nuclease HARBI1</fullName>
    </submittedName>
</protein>
<evidence type="ECO:0000313" key="9">
    <source>
        <dbReference type="EMBL" id="RXM29197.1"/>
    </source>
</evidence>
<evidence type="ECO:0000256" key="6">
    <source>
        <dbReference type="ARBA" id="ARBA00022801"/>
    </source>
</evidence>
<accession>A0A444U1Y1</accession>
<comment type="caution">
    <text evidence="9">The sequence shown here is derived from an EMBL/GenBank/DDBJ whole genome shotgun (WGS) entry which is preliminary data.</text>
</comment>
<dbReference type="GO" id="GO:0016787">
    <property type="term" value="F:hydrolase activity"/>
    <property type="evidence" value="ECO:0007669"/>
    <property type="project" value="UniProtKB-KW"/>
</dbReference>
<dbReference type="PANTHER" id="PTHR22930:SF227">
    <property type="entry name" value="DDE TNP4 DOMAIN-CONTAINING PROTEIN"/>
    <property type="match status" value="1"/>
</dbReference>
<dbReference type="GO" id="GO:0005634">
    <property type="term" value="C:nucleus"/>
    <property type="evidence" value="ECO:0007669"/>
    <property type="project" value="UniProtKB-SubCell"/>
</dbReference>
<reference evidence="9 10" key="1">
    <citation type="submission" date="2019-01" db="EMBL/GenBank/DDBJ databases">
        <title>Draft Genome and Complete Hox-Cluster Characterization of the Sterlet Sturgeon (Acipenser ruthenus).</title>
        <authorList>
            <person name="Wei Q."/>
        </authorList>
    </citation>
    <scope>NUCLEOTIDE SEQUENCE [LARGE SCALE GENOMIC DNA]</scope>
    <source>
        <strain evidence="9">WHYD16114868_AA</strain>
        <tissue evidence="9">Blood</tissue>
    </source>
</reference>
<dbReference type="AlphaFoldDB" id="A0A444U1Y1"/>
<dbReference type="Proteomes" id="UP000289886">
    <property type="component" value="Unassembled WGS sequence"/>
</dbReference>
<proteinExistence type="inferred from homology"/>
<evidence type="ECO:0000256" key="5">
    <source>
        <dbReference type="ARBA" id="ARBA00022723"/>
    </source>
</evidence>
<evidence type="ECO:0000256" key="7">
    <source>
        <dbReference type="ARBA" id="ARBA00023242"/>
    </source>
</evidence>
<keyword evidence="4" id="KW-0540">Nuclease</keyword>
<keyword evidence="10" id="KW-1185">Reference proteome</keyword>
<comment type="similarity">
    <text evidence="3">Belongs to the HARBI1 family.</text>
</comment>
<dbReference type="GO" id="GO:0004518">
    <property type="term" value="F:nuclease activity"/>
    <property type="evidence" value="ECO:0007669"/>
    <property type="project" value="UniProtKB-KW"/>
</dbReference>
<name>A0A444U1Y1_ACIRT</name>
<evidence type="ECO:0000259" key="8">
    <source>
        <dbReference type="Pfam" id="PF13359"/>
    </source>
</evidence>
<dbReference type="InterPro" id="IPR027806">
    <property type="entry name" value="HARBI1_dom"/>
</dbReference>
<organism evidence="9 10">
    <name type="scientific">Acipenser ruthenus</name>
    <name type="common">Sterlet sturgeon</name>
    <dbReference type="NCBI Taxonomy" id="7906"/>
    <lineage>
        <taxon>Eukaryota</taxon>
        <taxon>Metazoa</taxon>
        <taxon>Chordata</taxon>
        <taxon>Craniata</taxon>
        <taxon>Vertebrata</taxon>
        <taxon>Euteleostomi</taxon>
        <taxon>Actinopterygii</taxon>
        <taxon>Chondrostei</taxon>
        <taxon>Acipenseriformes</taxon>
        <taxon>Acipenseridae</taxon>
        <taxon>Acipenser</taxon>
    </lineage>
</organism>
<dbReference type="GO" id="GO:0046872">
    <property type="term" value="F:metal ion binding"/>
    <property type="evidence" value="ECO:0007669"/>
    <property type="project" value="UniProtKB-KW"/>
</dbReference>
<evidence type="ECO:0000256" key="2">
    <source>
        <dbReference type="ARBA" id="ARBA00004123"/>
    </source>
</evidence>
<dbReference type="Pfam" id="PF13359">
    <property type="entry name" value="DDE_Tnp_4"/>
    <property type="match status" value="1"/>
</dbReference>
<keyword evidence="5" id="KW-0479">Metal-binding</keyword>
<sequence length="138" mass="15229">MGEMSGDSGYGLKPMLMTPIANPATPQQRKYNKIHCSTRSTIERAFGILKVRFRCLDLTGGTLQYSPQGVCRLIVLCCMLHNTAIARSLPVYNDEGNVIETNSAPNDDDCGDEDEQLLDQNLPSGHDIRDNLILNVFA</sequence>
<evidence type="ECO:0000256" key="4">
    <source>
        <dbReference type="ARBA" id="ARBA00022722"/>
    </source>
</evidence>
<keyword evidence="7" id="KW-0539">Nucleus</keyword>
<dbReference type="InterPro" id="IPR045249">
    <property type="entry name" value="HARBI1-like"/>
</dbReference>